<name>A0A6M3L897_9ZZZZ</name>
<proteinExistence type="predicted"/>
<organism evidence="1">
    <name type="scientific">viral metagenome</name>
    <dbReference type="NCBI Taxonomy" id="1070528"/>
    <lineage>
        <taxon>unclassified sequences</taxon>
        <taxon>metagenomes</taxon>
        <taxon>organismal metagenomes</taxon>
    </lineage>
</organism>
<dbReference type="EMBL" id="MT142945">
    <property type="protein sequence ID" value="QJA90880.1"/>
    <property type="molecule type" value="Genomic_DNA"/>
</dbReference>
<gene>
    <name evidence="1" type="ORF">MM415B03524_0005</name>
</gene>
<sequence length="228" mass="26086">MSDTAEPTKARPIIFSRDAIPAILDGRKTQTRRVIRHAPFRDEIGCAPWCWRRTKRASLRRKTEAELLRAMTPFCPYGAPGGGLWVRETFAVAWTEYEPCREDGQTDLDVPHRVEYRADTGDRHPGGWPDDAGDDADCPRWRPSIYMPRWASRISLTILDVRVQRIHDITEADILAEGCPRSVALADRLAWFRALWDSLNAKRGGGWSANPWVWALECRRVTKETTND</sequence>
<reference evidence="1" key="1">
    <citation type="submission" date="2020-03" db="EMBL/GenBank/DDBJ databases">
        <title>The deep terrestrial virosphere.</title>
        <authorList>
            <person name="Holmfeldt K."/>
            <person name="Nilsson E."/>
            <person name="Simone D."/>
            <person name="Lopez-Fernandez M."/>
            <person name="Wu X."/>
            <person name="de Brujin I."/>
            <person name="Lundin D."/>
            <person name="Andersson A."/>
            <person name="Bertilsson S."/>
            <person name="Dopson M."/>
        </authorList>
    </citation>
    <scope>NUCLEOTIDE SEQUENCE</scope>
    <source>
        <strain evidence="1">MM415B03524</strain>
    </source>
</reference>
<protein>
    <recommendedName>
        <fullName evidence="2">Morphogenetic protein</fullName>
    </recommendedName>
</protein>
<accession>A0A6M3L897</accession>
<evidence type="ECO:0008006" key="2">
    <source>
        <dbReference type="Google" id="ProtNLM"/>
    </source>
</evidence>
<dbReference type="AlphaFoldDB" id="A0A6M3L897"/>
<evidence type="ECO:0000313" key="1">
    <source>
        <dbReference type="EMBL" id="QJA90880.1"/>
    </source>
</evidence>